<feature type="region of interest" description="Disordered" evidence="1">
    <location>
        <begin position="296"/>
        <end position="412"/>
    </location>
</feature>
<evidence type="ECO:0000256" key="2">
    <source>
        <dbReference type="SAM" id="SignalP"/>
    </source>
</evidence>
<dbReference type="EMBL" id="JAWRVE010000048">
    <property type="protein sequence ID" value="KAL1867906.1"/>
    <property type="molecule type" value="Genomic_DNA"/>
</dbReference>
<reference evidence="3 4" key="1">
    <citation type="journal article" date="2024" name="IMA Fungus">
        <title>IMA Genome - F19 : A genome assembly and annotation guide to empower mycologists, including annotated draft genome sequences of Ceratocystis pirilliformis, Diaporthe australafricana, Fusarium ophioides, Paecilomyces lecythidis, and Sporothrix stenoceras.</title>
        <authorList>
            <person name="Aylward J."/>
            <person name="Wilson A.M."/>
            <person name="Visagie C.M."/>
            <person name="Spraker J."/>
            <person name="Barnes I."/>
            <person name="Buitendag C."/>
            <person name="Ceriani C."/>
            <person name="Del Mar Angel L."/>
            <person name="du Plessis D."/>
            <person name="Fuchs T."/>
            <person name="Gasser K."/>
            <person name="Kramer D."/>
            <person name="Li W."/>
            <person name="Munsamy K."/>
            <person name="Piso A."/>
            <person name="Price J.L."/>
            <person name="Sonnekus B."/>
            <person name="Thomas C."/>
            <person name="van der Nest A."/>
            <person name="van Dijk A."/>
            <person name="van Heerden A."/>
            <person name="van Vuuren N."/>
            <person name="Yilmaz N."/>
            <person name="Duong T.A."/>
            <person name="van der Merwe N.A."/>
            <person name="Wingfield M.J."/>
            <person name="Wingfield B.D."/>
        </authorList>
    </citation>
    <scope>NUCLEOTIDE SEQUENCE [LARGE SCALE GENOMIC DNA]</scope>
    <source>
        <strain evidence="3 4">CMW 18300</strain>
    </source>
</reference>
<evidence type="ECO:0000256" key="1">
    <source>
        <dbReference type="SAM" id="MobiDB-lite"/>
    </source>
</evidence>
<feature type="signal peptide" evidence="2">
    <location>
        <begin position="1"/>
        <end position="27"/>
    </location>
</feature>
<sequence>MSSFYSSSTSARMIALLFAMMAVLVEPHMIMATPKPYGSPDNSPLTGTNYPCKVTSDAATFYKTDGIIDQNSMGSAVHGGGSCQLALTSDMQPSASTSWRVILSIESGCPSTDGSGPGTYNYTIPADLTPGQYSFAWTWISKLAGQPEYYMNCAPITVTAAKAKRDNEGVSLLPRADSYPELFVANLDSVNSCKTSPGTDVVYPDPGDNVEKLLEGATPSFATISAAGCVPKSQTQGAGSLPTATAGDTAGGAAAGTTPAASASASATASSDAGASSSSSSSVSGGGIFATTGGAAGGAGAGSNAPPQASSVYVSPVTLPSPSTTASASASDSASATSSESSATTASETTGSASAPASSSTAAEETYTTASSSATATGGAATPSATLSPTGSGSGSSNSTGGGGGSSSASGKSGACTDEGMFNCVGSKYQQCASGAWTAMQALPGGTTCTQGESENLWARSDGGGARTNGGVRKMRWGGRMPVYSA</sequence>
<proteinExistence type="predicted"/>
<accession>A0ABR3WW48</accession>
<feature type="region of interest" description="Disordered" evidence="1">
    <location>
        <begin position="233"/>
        <end position="258"/>
    </location>
</feature>
<evidence type="ECO:0000313" key="4">
    <source>
        <dbReference type="Proteomes" id="UP001583177"/>
    </source>
</evidence>
<protein>
    <recommendedName>
        <fullName evidence="5">Lytic polysaccharide monooxygenase</fullName>
    </recommendedName>
</protein>
<dbReference type="PANTHER" id="PTHR36182:SF2">
    <property type="entry name" value="LYTIC POLYSACCHARIDE MONOOXYGENASE"/>
    <property type="match status" value="1"/>
</dbReference>
<name>A0ABR3WW48_9PEZI</name>
<evidence type="ECO:0000313" key="3">
    <source>
        <dbReference type="EMBL" id="KAL1867906.1"/>
    </source>
</evidence>
<dbReference type="PANTHER" id="PTHR36182">
    <property type="entry name" value="PROTEIN, PUTATIVE (AFU_ORTHOLOGUE AFUA_6G10930)-RELATED"/>
    <property type="match status" value="1"/>
</dbReference>
<feature type="chain" id="PRO_5047286613" description="Lytic polysaccharide monooxygenase" evidence="2">
    <location>
        <begin position="28"/>
        <end position="486"/>
    </location>
</feature>
<comment type="caution">
    <text evidence="3">The sequence shown here is derived from an EMBL/GenBank/DDBJ whole genome shotgun (WGS) entry which is preliminary data.</text>
</comment>
<dbReference type="Proteomes" id="UP001583177">
    <property type="component" value="Unassembled WGS sequence"/>
</dbReference>
<evidence type="ECO:0008006" key="5">
    <source>
        <dbReference type="Google" id="ProtNLM"/>
    </source>
</evidence>
<gene>
    <name evidence="3" type="ORF">Daus18300_006181</name>
</gene>
<keyword evidence="4" id="KW-1185">Reference proteome</keyword>
<keyword evidence="2" id="KW-0732">Signal</keyword>
<organism evidence="3 4">
    <name type="scientific">Diaporthe australafricana</name>
    <dbReference type="NCBI Taxonomy" id="127596"/>
    <lineage>
        <taxon>Eukaryota</taxon>
        <taxon>Fungi</taxon>
        <taxon>Dikarya</taxon>
        <taxon>Ascomycota</taxon>
        <taxon>Pezizomycotina</taxon>
        <taxon>Sordariomycetes</taxon>
        <taxon>Sordariomycetidae</taxon>
        <taxon>Diaporthales</taxon>
        <taxon>Diaporthaceae</taxon>
        <taxon>Diaporthe</taxon>
    </lineage>
</organism>
<feature type="compositionally biased region" description="Low complexity" evidence="1">
    <location>
        <begin position="320"/>
        <end position="399"/>
    </location>
</feature>
<dbReference type="Gene3D" id="2.70.50.70">
    <property type="match status" value="1"/>
</dbReference>